<reference evidence="2 6" key="2">
    <citation type="submission" date="2016-12" db="EMBL/GenBank/DDBJ databases">
        <title>Real-Time Genomic Investigation Underlying the Public Health Response to a Shiga Toxin-Producing Escherichia Coli O26:H11 Outbreak in a Nursery.</title>
        <authorList>
            <person name="Ferdous M."/>
            <person name="Moran-Gilad J."/>
            <person name="Rossen J.W."/>
            <person name="Gdalevich M."/>
        </authorList>
    </citation>
    <scope>NUCLEOTIDE SEQUENCE [LARGE SCALE GENOMIC DNA]</scope>
    <source>
        <strain evidence="2 6">STEC 514-2</strain>
    </source>
</reference>
<reference evidence="1 7" key="4">
    <citation type="submission" date="2017-10" db="EMBL/GenBank/DDBJ databases">
        <title>Genome and in vitro analysis of Escherichia coli resistant to antibiotic.</title>
        <authorList>
            <person name="Pereira U.P."/>
            <person name="Facimoto C.T."/>
            <person name="Campos P.A."/>
            <person name="Araujo B.F."/>
            <person name="Royer S."/>
            <person name="Goncalves I.R."/>
            <person name="Ferreira M.L."/>
            <person name="Gontijo P."/>
            <person name="Ribas R.M."/>
        </authorList>
    </citation>
    <scope>NUCLEOTIDE SEQUENCE [LARGE SCALE GENOMIC DNA]</scope>
    <source>
        <strain evidence="1 7">UFU_EC98</strain>
    </source>
</reference>
<dbReference type="Proteomes" id="UP000218543">
    <property type="component" value="Unassembled WGS sequence"/>
</dbReference>
<reference evidence="4 8" key="5">
    <citation type="submission" date="2018-05" db="EMBL/GenBank/DDBJ databases">
        <title>Genomic sequencing of EHEC O26 New European Clone.</title>
        <authorList>
            <person name="Karnisova L."/>
            <person name="Nunvar J."/>
            <person name="Marejkova M."/>
            <person name="Mellmann A."/>
            <person name="Drevinek P."/>
            <person name="Blahova K."/>
            <person name="Bielaszewska M."/>
        </authorList>
    </citation>
    <scope>NUCLEOTIDE SEQUENCE [LARGE SCALE GENOMIC DNA]</scope>
    <source>
        <strain evidence="4 8">14-391</strain>
    </source>
</reference>
<evidence type="ECO:0000313" key="5">
    <source>
        <dbReference type="Proteomes" id="UP000036331"/>
    </source>
</evidence>
<dbReference type="EMBL" id="QFSS01000006">
    <property type="protein sequence ID" value="PZZ75174.1"/>
    <property type="molecule type" value="Genomic_DNA"/>
</dbReference>
<dbReference type="AlphaFoldDB" id="A0A1D8FBF6"/>
<proteinExistence type="predicted"/>
<evidence type="ECO:0000313" key="1">
    <source>
        <dbReference type="EMBL" id="ATP23242.1"/>
    </source>
</evidence>
<gene>
    <name evidence="3" type="ORF">ABE91_004405</name>
    <name evidence="2" type="ORF">BTQ06_18010</name>
    <name evidence="1" type="ORF">CQ842_06310</name>
    <name evidence="4" type="ORF">DIV22_00495</name>
</gene>
<evidence type="ECO:0000313" key="4">
    <source>
        <dbReference type="EMBL" id="PZZ75174.1"/>
    </source>
</evidence>
<name>A0A1D8FBF6_ECOLX</name>
<reference evidence="3" key="3">
    <citation type="submission" date="2017-03" db="EMBL/GenBank/DDBJ databases">
        <title>The mobilome is the main driver of stx2-positive O26:H11 Escherichia coli strains evolution.</title>
        <authorList>
            <person name="Delannoy S."/>
            <person name="Mariani-Kurkdjian P."/>
            <person name="Webb H.E."/>
            <person name="Bonacorsi S."/>
            <person name="Fach P."/>
        </authorList>
    </citation>
    <scope>NUCLEOTIDE SEQUENCE</scope>
    <source>
        <strain evidence="3">34870</strain>
    </source>
</reference>
<dbReference type="EMBL" id="CP024092">
    <property type="protein sequence ID" value="ATP23242.1"/>
    <property type="molecule type" value="Genomic_DNA"/>
</dbReference>
<organism evidence="4 8">
    <name type="scientific">Escherichia coli</name>
    <dbReference type="NCBI Taxonomy" id="562"/>
    <lineage>
        <taxon>Bacteria</taxon>
        <taxon>Pseudomonadati</taxon>
        <taxon>Pseudomonadota</taxon>
        <taxon>Gammaproteobacteria</taxon>
        <taxon>Enterobacterales</taxon>
        <taxon>Enterobacteriaceae</taxon>
        <taxon>Escherichia</taxon>
    </lineage>
</organism>
<evidence type="ECO:0000313" key="3">
    <source>
        <dbReference type="EMBL" id="PBN77691.1"/>
    </source>
</evidence>
<evidence type="ECO:0000313" key="6">
    <source>
        <dbReference type="Proteomes" id="UP000218543"/>
    </source>
</evidence>
<reference evidence="3 5" key="1">
    <citation type="journal article" date="2015" name="Genome Announc.">
        <title>Draft Genome Sequences of Human-Pathogenic Escherichia coli O26:H11 Strains Carrying the stx2 Gene Only and Circulating in France.</title>
        <authorList>
            <person name="Delannoy S."/>
            <person name="Mariani-Kurkdjian P."/>
            <person name="Bonacorsi S."/>
            <person name="Liguori S."/>
            <person name="Ison S.A."/>
            <person name="Fach P."/>
        </authorList>
    </citation>
    <scope>NUCLEOTIDE SEQUENCE [LARGE SCALE GENOMIC DNA]</scope>
    <source>
        <strain evidence="3 5">34870</strain>
    </source>
</reference>
<dbReference type="EMBL" id="MRVZ01000066">
    <property type="protein sequence ID" value="PAU20295.1"/>
    <property type="molecule type" value="Genomic_DNA"/>
</dbReference>
<dbReference type="EMBL" id="LDXE02000001">
    <property type="protein sequence ID" value="PBN77691.1"/>
    <property type="molecule type" value="Genomic_DNA"/>
</dbReference>
<sequence length="41" mass="4694">MNISSIISPYFYIRSDRDLQGDAELKITGFLIGFCIVQLKQ</sequence>
<evidence type="ECO:0000313" key="8">
    <source>
        <dbReference type="Proteomes" id="UP000248865"/>
    </source>
</evidence>
<dbReference type="Proteomes" id="UP000248865">
    <property type="component" value="Unassembled WGS sequence"/>
</dbReference>
<evidence type="ECO:0000313" key="2">
    <source>
        <dbReference type="EMBL" id="PAU20295.1"/>
    </source>
</evidence>
<evidence type="ECO:0000313" key="7">
    <source>
        <dbReference type="Proteomes" id="UP000225264"/>
    </source>
</evidence>
<accession>A0A1D8FBF6</accession>
<protein>
    <submittedName>
        <fullName evidence="4">Transporter</fullName>
    </submittedName>
</protein>
<dbReference type="Proteomes" id="UP000036331">
    <property type="component" value="Unassembled WGS sequence"/>
</dbReference>